<sequence>MMDHSDYIDQIELQARALRAAAVDAGPEAKVGTCPEWTVHDLVRHIARVHAWALAGVRAGATTQAPPRVAVPEDWDELLPWWDDKVAELAEQLRTTAPDSPTWMLGGGPGTVAQWARRQAHETAIHRLDAEHARSATVPSLLFGTDLAADGVDEFLTLFLPLASRRKPVEHTGRVLLHAADAGRAWEVRLTPGEVPEVGPVTDSGTDEDGVVAGTADAVFRAVWGRPSGAIVSGNSALLDALPKV</sequence>
<proteinExistence type="predicted"/>
<dbReference type="NCBIfam" id="TIGR03083">
    <property type="entry name" value="maleylpyruvate isomerase family mycothiol-dependent enzyme"/>
    <property type="match status" value="1"/>
</dbReference>
<evidence type="ECO:0000259" key="2">
    <source>
        <dbReference type="Pfam" id="PF11716"/>
    </source>
</evidence>
<dbReference type="Pfam" id="PF11716">
    <property type="entry name" value="MDMPI_N"/>
    <property type="match status" value="1"/>
</dbReference>
<dbReference type="InterPro" id="IPR010872">
    <property type="entry name" value="MDMPI_C-term_domain"/>
</dbReference>
<feature type="domain" description="Mycothiol-dependent maleylpyruvate isomerase metal-binding" evidence="2">
    <location>
        <begin position="14"/>
        <end position="130"/>
    </location>
</feature>
<evidence type="ECO:0000259" key="1">
    <source>
        <dbReference type="Pfam" id="PF07398"/>
    </source>
</evidence>
<dbReference type="GO" id="GO:0005886">
    <property type="term" value="C:plasma membrane"/>
    <property type="evidence" value="ECO:0007669"/>
    <property type="project" value="TreeGrafter"/>
</dbReference>
<feature type="domain" description="MDMPI C-terminal" evidence="1">
    <location>
        <begin position="146"/>
        <end position="240"/>
    </location>
</feature>
<evidence type="ECO:0000313" key="4">
    <source>
        <dbReference type="Proteomes" id="UP000239494"/>
    </source>
</evidence>
<dbReference type="Gene3D" id="1.20.120.450">
    <property type="entry name" value="dinb family like domain"/>
    <property type="match status" value="1"/>
</dbReference>
<organism evidence="3 4">
    <name type="scientific">Umezawaea tangerina</name>
    <dbReference type="NCBI Taxonomy" id="84725"/>
    <lineage>
        <taxon>Bacteria</taxon>
        <taxon>Bacillati</taxon>
        <taxon>Actinomycetota</taxon>
        <taxon>Actinomycetes</taxon>
        <taxon>Pseudonocardiales</taxon>
        <taxon>Pseudonocardiaceae</taxon>
        <taxon>Umezawaea</taxon>
    </lineage>
</organism>
<dbReference type="InterPro" id="IPR034660">
    <property type="entry name" value="DinB/YfiT-like"/>
</dbReference>
<dbReference type="RefSeq" id="WP_245886273.1">
    <property type="nucleotide sequence ID" value="NZ_PVTF01000003.1"/>
</dbReference>
<accession>A0A2T0TCJ3</accession>
<reference evidence="3 4" key="1">
    <citation type="submission" date="2018-03" db="EMBL/GenBank/DDBJ databases">
        <title>Genomic Encyclopedia of Archaeal and Bacterial Type Strains, Phase II (KMG-II): from individual species to whole genera.</title>
        <authorList>
            <person name="Goeker M."/>
        </authorList>
    </citation>
    <scope>NUCLEOTIDE SEQUENCE [LARGE SCALE GENOMIC DNA]</scope>
    <source>
        <strain evidence="3 4">DSM 44720</strain>
    </source>
</reference>
<dbReference type="GO" id="GO:0046872">
    <property type="term" value="F:metal ion binding"/>
    <property type="evidence" value="ECO:0007669"/>
    <property type="project" value="InterPro"/>
</dbReference>
<dbReference type="PANTHER" id="PTHR40758">
    <property type="entry name" value="CONSERVED PROTEIN"/>
    <property type="match status" value="1"/>
</dbReference>
<dbReference type="Pfam" id="PF07398">
    <property type="entry name" value="MDMPI_C"/>
    <property type="match status" value="1"/>
</dbReference>
<dbReference type="PANTHER" id="PTHR40758:SF1">
    <property type="entry name" value="CONSERVED PROTEIN"/>
    <property type="match status" value="1"/>
</dbReference>
<protein>
    <submittedName>
        <fullName evidence="3">Uncharacterized protein (TIGR03083 family)</fullName>
    </submittedName>
</protein>
<evidence type="ECO:0000313" key="3">
    <source>
        <dbReference type="EMBL" id="PRY43371.1"/>
    </source>
</evidence>
<dbReference type="Proteomes" id="UP000239494">
    <property type="component" value="Unassembled WGS sequence"/>
</dbReference>
<keyword evidence="4" id="KW-1185">Reference proteome</keyword>
<comment type="caution">
    <text evidence="3">The sequence shown here is derived from an EMBL/GenBank/DDBJ whole genome shotgun (WGS) entry which is preliminary data.</text>
</comment>
<dbReference type="InterPro" id="IPR024344">
    <property type="entry name" value="MDMPI_metal-binding"/>
</dbReference>
<name>A0A2T0TCJ3_9PSEU</name>
<dbReference type="SUPFAM" id="SSF109854">
    <property type="entry name" value="DinB/YfiT-like putative metalloenzymes"/>
    <property type="match status" value="1"/>
</dbReference>
<dbReference type="AlphaFoldDB" id="A0A2T0TCJ3"/>
<dbReference type="InterPro" id="IPR017517">
    <property type="entry name" value="Maleyloyr_isom"/>
</dbReference>
<gene>
    <name evidence="3" type="ORF">CLV43_103114</name>
</gene>
<dbReference type="EMBL" id="PVTF01000003">
    <property type="protein sequence ID" value="PRY43371.1"/>
    <property type="molecule type" value="Genomic_DNA"/>
</dbReference>